<protein>
    <recommendedName>
        <fullName evidence="1">N-acetyltransferase domain-containing protein</fullName>
    </recommendedName>
</protein>
<proteinExistence type="predicted"/>
<gene>
    <name evidence="2" type="ORF">DNG_08783</name>
</gene>
<reference evidence="2" key="1">
    <citation type="submission" date="2018-03" db="EMBL/GenBank/DDBJ databases">
        <authorList>
            <person name="Guldener U."/>
        </authorList>
    </citation>
    <scope>NUCLEOTIDE SEQUENCE</scope>
</reference>
<keyword evidence="3" id="KW-1185">Reference proteome</keyword>
<dbReference type="PANTHER" id="PTHR42791">
    <property type="entry name" value="GNAT FAMILY ACETYLTRANSFERASE"/>
    <property type="match status" value="1"/>
</dbReference>
<dbReference type="CDD" id="cd04301">
    <property type="entry name" value="NAT_SF"/>
    <property type="match status" value="1"/>
</dbReference>
<dbReference type="Gene3D" id="3.40.630.30">
    <property type="match status" value="1"/>
</dbReference>
<organism evidence="2 3">
    <name type="scientific">Cephalotrichum gorgonifer</name>
    <dbReference type="NCBI Taxonomy" id="2041049"/>
    <lineage>
        <taxon>Eukaryota</taxon>
        <taxon>Fungi</taxon>
        <taxon>Dikarya</taxon>
        <taxon>Ascomycota</taxon>
        <taxon>Pezizomycotina</taxon>
        <taxon>Sordariomycetes</taxon>
        <taxon>Hypocreomycetidae</taxon>
        <taxon>Microascales</taxon>
        <taxon>Microascaceae</taxon>
        <taxon>Cephalotrichum</taxon>
    </lineage>
</organism>
<dbReference type="InterPro" id="IPR000182">
    <property type="entry name" value="GNAT_dom"/>
</dbReference>
<dbReference type="InterPro" id="IPR016181">
    <property type="entry name" value="Acyl_CoA_acyltransferase"/>
</dbReference>
<dbReference type="InterPro" id="IPR052523">
    <property type="entry name" value="Trichothecene_AcTrans"/>
</dbReference>
<evidence type="ECO:0000313" key="3">
    <source>
        <dbReference type="Proteomes" id="UP001187682"/>
    </source>
</evidence>
<dbReference type="GO" id="GO:0016747">
    <property type="term" value="F:acyltransferase activity, transferring groups other than amino-acyl groups"/>
    <property type="evidence" value="ECO:0007669"/>
    <property type="project" value="InterPro"/>
</dbReference>
<evidence type="ECO:0000313" key="2">
    <source>
        <dbReference type="EMBL" id="SPO06094.1"/>
    </source>
</evidence>
<dbReference type="Proteomes" id="UP001187682">
    <property type="component" value="Unassembled WGS sequence"/>
</dbReference>
<dbReference type="Pfam" id="PF13673">
    <property type="entry name" value="Acetyltransf_10"/>
    <property type="match status" value="1"/>
</dbReference>
<dbReference type="SUPFAM" id="SSF55729">
    <property type="entry name" value="Acyl-CoA N-acyltransferases (Nat)"/>
    <property type="match status" value="1"/>
</dbReference>
<feature type="domain" description="N-acetyltransferase" evidence="1">
    <location>
        <begin position="78"/>
        <end position="203"/>
    </location>
</feature>
<comment type="caution">
    <text evidence="2">The sequence shown here is derived from an EMBL/GenBank/DDBJ whole genome shotgun (WGS) entry which is preliminary data.</text>
</comment>
<dbReference type="PANTHER" id="PTHR42791:SF17">
    <property type="entry name" value="ACETYLTRANSFERASE, GNAT FAMILY FAMILY (AFU_ORTHOLOGUE AFUA_8G05690)"/>
    <property type="match status" value="1"/>
</dbReference>
<dbReference type="AlphaFoldDB" id="A0AAE8N646"/>
<evidence type="ECO:0000259" key="1">
    <source>
        <dbReference type="PROSITE" id="PS51186"/>
    </source>
</evidence>
<dbReference type="PROSITE" id="PS51186">
    <property type="entry name" value="GNAT"/>
    <property type="match status" value="1"/>
</dbReference>
<accession>A0AAE8N646</accession>
<sequence>MSTFTYRVATPDDGPGITEAYMSAFAKSYITIRCFPRSSPATHAGWAQSLAGYFTNPDTTIIVATDDTTTPPTVVGFAKWSAPQREDSRAEHEYFPSYPPEGDVELATEFFDGIARKRKEIMGERKYWHLHMLAVRPDYQGRGAAGPLIKWGAERADEDGLPCYLDASPMAKAIYERYGFKVADTLVFGGGELVETMMVREAAS</sequence>
<dbReference type="EMBL" id="ONZQ02000014">
    <property type="protein sequence ID" value="SPO06094.1"/>
    <property type="molecule type" value="Genomic_DNA"/>
</dbReference>
<name>A0AAE8N646_9PEZI</name>